<reference evidence="18" key="1">
    <citation type="submission" date="2009-11" db="EMBL/GenBank/DDBJ databases">
        <authorList>
            <consortium name="The Broad Institute Genome Sequencing Platform"/>
            <person name="Ward D."/>
            <person name="Feldgarden M."/>
            <person name="Earl A."/>
            <person name="Young S.K."/>
            <person name="Zeng Q."/>
            <person name="Koehrsen M."/>
            <person name="Alvarado L."/>
            <person name="Berlin A."/>
            <person name="Bochicchio J."/>
            <person name="Borenstein D."/>
            <person name="Chapman S.B."/>
            <person name="Chen Z."/>
            <person name="Engels R."/>
            <person name="Freedman E."/>
            <person name="Gellesch M."/>
            <person name="Goldberg J."/>
            <person name="Griggs A."/>
            <person name="Gujja S."/>
            <person name="Heilman E."/>
            <person name="Heiman D."/>
            <person name="Hepburn T."/>
            <person name="Howarth C."/>
            <person name="Jen D."/>
            <person name="Larson L."/>
            <person name="Lewis B."/>
            <person name="Mehta T."/>
            <person name="Park D."/>
            <person name="Pearson M."/>
            <person name="Roberts A."/>
            <person name="Saif S."/>
            <person name="Shea T."/>
            <person name="Shenoy N."/>
            <person name="Sisk P."/>
            <person name="Stolte C."/>
            <person name="Sykes S."/>
            <person name="Thomson T."/>
            <person name="Walk T."/>
            <person name="White J."/>
            <person name="Yandava C."/>
            <person name="Izard J."/>
            <person name="Baranova O.V."/>
            <person name="Blanton J.M."/>
            <person name="Tanner A.C."/>
            <person name="Dewhirst F.E."/>
            <person name="Haas B."/>
            <person name="Nusbaum C."/>
            <person name="Birren B."/>
        </authorList>
    </citation>
    <scope>NUCLEOTIDE SEQUENCE [LARGE SCALE GENOMIC DNA]</scope>
    <source>
        <strain evidence="18">1-1 BBBD Race 1</strain>
    </source>
</reference>
<feature type="binding site" evidence="15">
    <location>
        <position position="586"/>
    </location>
    <ligand>
        <name>Ca(2+)</name>
        <dbReference type="ChEBI" id="CHEBI:29108"/>
    </ligand>
</feature>
<dbReference type="GO" id="GO:0008240">
    <property type="term" value="F:tripeptidyl-peptidase activity"/>
    <property type="evidence" value="ECO:0007669"/>
    <property type="project" value="UniProtKB-EC"/>
</dbReference>
<feature type="signal peptide" evidence="16">
    <location>
        <begin position="1"/>
        <end position="17"/>
    </location>
</feature>
<name>A0A180GNW8_PUCT1</name>
<feature type="binding site" evidence="15">
    <location>
        <position position="567"/>
    </location>
    <ligand>
        <name>Ca(2+)</name>
        <dbReference type="ChEBI" id="CHEBI:29108"/>
    </ligand>
</feature>
<evidence type="ECO:0000256" key="15">
    <source>
        <dbReference type="PROSITE-ProRule" id="PRU01032"/>
    </source>
</evidence>
<sequence>MKLGVLGLIASISSAGGATLRMEDAAQAAPQSSVLFEAHRAPARFQKLREPPRDGHRITLQIGLRNTRFEDSIDGLLERMSDPSHPDFRPHLDDDEFAELVEPDSQSVAAVVGWLESHGFRNDQMKWTARKDWISLERVPLRKVEHMLNTTYSVYQDQDSERIIRTEKYSLPKNLHRHIDLVQFGSLHKQRSRVSKISQVSEVNNKRFLDNIPDICLGPILVTNGCLRRLYKTENYQVQVPERNMIATTGYLGESANFEDAQLFLRTQRADQVGGTFDVVLVNGGSNPQDLNQQQIDKQLGVEANLDTQTALGLTLPTRNVFYSVGGRPPFIADLATPENNNEPFLEWLQYMLAQPIEKIPKVISSSYGDEEQSVPFSYARRVCYGFAALSARGVSLIFSSGDYGVGESGTCYTNDGHRKKAFLPDFPASCPYVTTVGGTENFYPEVAASKFGLAGFASGGGFSNYFQRPEWQRNAVDRYLQFLGPDEFKGFYNPAGRAYPDVSAQGSRYAIAWRQTFLSVDGTSASSPTFASIIALLNDYSLSLGGPSLGYLNPWLYASGYRGLNDITLGNARGCNTTGFRAAEGWDPVTGLGTPDFQKLQELIRPWSLAMAQGAKAFRAKIKAI</sequence>
<dbReference type="OrthoDB" id="409122at2759"/>
<evidence type="ECO:0000313" key="20">
    <source>
        <dbReference type="Proteomes" id="UP000005240"/>
    </source>
</evidence>
<feature type="binding site" evidence="15">
    <location>
        <position position="568"/>
    </location>
    <ligand>
        <name>Ca(2+)</name>
        <dbReference type="ChEBI" id="CHEBI:29108"/>
    </ligand>
</feature>
<dbReference type="CDD" id="cd11377">
    <property type="entry name" value="Pro-peptidase_S53"/>
    <property type="match status" value="1"/>
</dbReference>
<keyword evidence="12" id="KW-0843">Virulence</keyword>
<dbReference type="SUPFAM" id="SSF54897">
    <property type="entry name" value="Protease propeptides/inhibitors"/>
    <property type="match status" value="1"/>
</dbReference>
<comment type="subcellular location">
    <subcellularLocation>
        <location evidence="3">Secreted</location>
        <location evidence="3">Extracellular space</location>
    </subcellularLocation>
</comment>
<accession>A0A180GNW8</accession>
<dbReference type="AlphaFoldDB" id="A0A180GNW8"/>
<dbReference type="VEuPathDB" id="FungiDB:PTTG_06713"/>
<evidence type="ECO:0000256" key="3">
    <source>
        <dbReference type="ARBA" id="ARBA00004239"/>
    </source>
</evidence>
<dbReference type="Proteomes" id="UP000005240">
    <property type="component" value="Unassembled WGS sequence"/>
</dbReference>
<dbReference type="PROSITE" id="PS51695">
    <property type="entry name" value="SEDOLISIN"/>
    <property type="match status" value="1"/>
</dbReference>
<evidence type="ECO:0000313" key="18">
    <source>
        <dbReference type="EMBL" id="OAV94002.1"/>
    </source>
</evidence>
<keyword evidence="7 15" id="KW-0479">Metal-binding</keyword>
<evidence type="ECO:0000256" key="2">
    <source>
        <dbReference type="ARBA" id="ARBA00002451"/>
    </source>
</evidence>
<keyword evidence="10 15" id="KW-0720">Serine protease</keyword>
<protein>
    <recommendedName>
        <fullName evidence="4">tripeptidyl-peptidase II</fullName>
        <ecNumber evidence="4">3.4.14.10</ecNumber>
    </recommendedName>
</protein>
<comment type="cofactor">
    <cofactor evidence="15">
        <name>Ca(2+)</name>
        <dbReference type="ChEBI" id="CHEBI:29108"/>
    </cofactor>
    <text evidence="15">Binds 1 Ca(2+) ion per subunit.</text>
</comment>
<feature type="chain" id="PRO_5008110122" description="tripeptidyl-peptidase II" evidence="16">
    <location>
        <begin position="18"/>
        <end position="626"/>
    </location>
</feature>
<dbReference type="Pfam" id="PF00082">
    <property type="entry name" value="Peptidase_S8"/>
    <property type="match status" value="1"/>
</dbReference>
<dbReference type="InterPro" id="IPR000209">
    <property type="entry name" value="Peptidase_S8/S53_dom"/>
</dbReference>
<evidence type="ECO:0000256" key="6">
    <source>
        <dbReference type="ARBA" id="ARBA00022670"/>
    </source>
</evidence>
<dbReference type="SMART" id="SM00944">
    <property type="entry name" value="Pro-kuma_activ"/>
    <property type="match status" value="1"/>
</dbReference>
<proteinExistence type="predicted"/>
<reference evidence="18" key="2">
    <citation type="submission" date="2016-05" db="EMBL/GenBank/DDBJ databases">
        <title>Comparative analysis highlights variable genome content of wheat rusts and divergence of the mating loci.</title>
        <authorList>
            <person name="Cuomo C.A."/>
            <person name="Bakkeren G."/>
            <person name="Szabo L."/>
            <person name="Khalil H."/>
            <person name="Joly D."/>
            <person name="Goldberg J."/>
            <person name="Young S."/>
            <person name="Zeng Q."/>
            <person name="Fellers J."/>
        </authorList>
    </citation>
    <scope>NUCLEOTIDE SEQUENCE [LARGE SCALE GENOMIC DNA]</scope>
    <source>
        <strain evidence="18">1-1 BBBD Race 1</strain>
    </source>
</reference>
<dbReference type="InterPro" id="IPR036852">
    <property type="entry name" value="Peptidase_S8/S53_dom_sf"/>
</dbReference>
<evidence type="ECO:0000256" key="9">
    <source>
        <dbReference type="ARBA" id="ARBA00022801"/>
    </source>
</evidence>
<dbReference type="PANTHER" id="PTHR14218:SF15">
    <property type="entry name" value="TRIPEPTIDYL-PEPTIDASE 1"/>
    <property type="match status" value="1"/>
</dbReference>
<feature type="binding site" evidence="15">
    <location>
        <position position="588"/>
    </location>
    <ligand>
        <name>Ca(2+)</name>
        <dbReference type="ChEBI" id="CHEBI:29108"/>
    </ligand>
</feature>
<evidence type="ECO:0000256" key="10">
    <source>
        <dbReference type="ARBA" id="ARBA00022825"/>
    </source>
</evidence>
<dbReference type="SUPFAM" id="SSF52743">
    <property type="entry name" value="Subtilisin-like"/>
    <property type="match status" value="1"/>
</dbReference>
<evidence type="ECO:0000256" key="8">
    <source>
        <dbReference type="ARBA" id="ARBA00022729"/>
    </source>
</evidence>
<dbReference type="InterPro" id="IPR015366">
    <property type="entry name" value="S53_propep"/>
</dbReference>
<comment type="catalytic activity">
    <reaction evidence="1">
        <text>Release of an N-terminal tripeptide from a polypeptide.</text>
        <dbReference type="EC" id="3.4.14.10"/>
    </reaction>
</comment>
<evidence type="ECO:0000256" key="11">
    <source>
        <dbReference type="ARBA" id="ARBA00022837"/>
    </source>
</evidence>
<evidence type="ECO:0000256" key="4">
    <source>
        <dbReference type="ARBA" id="ARBA00012462"/>
    </source>
</evidence>
<dbReference type="GO" id="GO:0005576">
    <property type="term" value="C:extracellular region"/>
    <property type="evidence" value="ECO:0007669"/>
    <property type="project" value="UniProtKB-SubCell"/>
</dbReference>
<evidence type="ECO:0000256" key="5">
    <source>
        <dbReference type="ARBA" id="ARBA00022525"/>
    </source>
</evidence>
<comment type="function">
    <text evidence="2">Secreted tripeptidyl-peptidase which degrades proteins at acidic pHs and is involved in virulence.</text>
</comment>
<keyword evidence="11 15" id="KW-0106">Calcium</keyword>
<dbReference type="EC" id="3.4.14.10" evidence="4"/>
<organism evidence="18">
    <name type="scientific">Puccinia triticina (isolate 1-1 / race 1 (BBBD))</name>
    <name type="common">Brown leaf rust fungus</name>
    <dbReference type="NCBI Taxonomy" id="630390"/>
    <lineage>
        <taxon>Eukaryota</taxon>
        <taxon>Fungi</taxon>
        <taxon>Dikarya</taxon>
        <taxon>Basidiomycota</taxon>
        <taxon>Pucciniomycotina</taxon>
        <taxon>Pucciniomycetes</taxon>
        <taxon>Pucciniales</taxon>
        <taxon>Pucciniaceae</taxon>
        <taxon>Puccinia</taxon>
    </lineage>
</organism>
<dbReference type="EMBL" id="ADAS02000044">
    <property type="protein sequence ID" value="OAV94002.1"/>
    <property type="molecule type" value="Genomic_DNA"/>
</dbReference>
<feature type="active site" description="Charge relay system" evidence="15">
    <location>
        <position position="303"/>
    </location>
</feature>
<keyword evidence="5" id="KW-0964">Secreted</keyword>
<dbReference type="GO" id="GO:0004252">
    <property type="term" value="F:serine-type endopeptidase activity"/>
    <property type="evidence" value="ECO:0007669"/>
    <property type="project" value="UniProtKB-UniRule"/>
</dbReference>
<dbReference type="Gene3D" id="3.40.50.200">
    <property type="entry name" value="Peptidase S8/S53 domain"/>
    <property type="match status" value="1"/>
</dbReference>
<dbReference type="Pfam" id="PF09286">
    <property type="entry name" value="Pro-kuma_activ"/>
    <property type="match status" value="1"/>
</dbReference>
<evidence type="ECO:0000313" key="19">
    <source>
        <dbReference type="EnsemblFungi" id="PTTG_06713-t43_1-p1"/>
    </source>
</evidence>
<keyword evidence="6 15" id="KW-0645">Protease</keyword>
<evidence type="ECO:0000256" key="13">
    <source>
        <dbReference type="ARBA" id="ARBA00023145"/>
    </source>
</evidence>
<dbReference type="GO" id="GO:0046872">
    <property type="term" value="F:metal ion binding"/>
    <property type="evidence" value="ECO:0007669"/>
    <property type="project" value="UniProtKB-UniRule"/>
</dbReference>
<keyword evidence="20" id="KW-1185">Reference proteome</keyword>
<dbReference type="STRING" id="630390.A0A180GNW8"/>
<keyword evidence="9 15" id="KW-0378">Hydrolase</keyword>
<evidence type="ECO:0000256" key="14">
    <source>
        <dbReference type="ARBA" id="ARBA00023180"/>
    </source>
</evidence>
<reference evidence="19" key="4">
    <citation type="submission" date="2025-05" db="UniProtKB">
        <authorList>
            <consortium name="EnsemblFungi"/>
        </authorList>
    </citation>
    <scope>IDENTIFICATION</scope>
    <source>
        <strain evidence="19">isolate 1-1 / race 1 (BBBD)</strain>
    </source>
</reference>
<dbReference type="InterPro" id="IPR030400">
    <property type="entry name" value="Sedolisin_dom"/>
</dbReference>
<keyword evidence="13" id="KW-0865">Zymogen</keyword>
<dbReference type="CDD" id="cd04056">
    <property type="entry name" value="Peptidases_S53"/>
    <property type="match status" value="1"/>
</dbReference>
<keyword evidence="14" id="KW-0325">Glycoprotein</keyword>
<feature type="active site" description="Charge relay system" evidence="15">
    <location>
        <position position="525"/>
    </location>
</feature>
<reference evidence="19 20" key="3">
    <citation type="journal article" date="2017" name="G3 (Bethesda)">
        <title>Comparative analysis highlights variable genome content of wheat rusts and divergence of the mating loci.</title>
        <authorList>
            <person name="Cuomo C.A."/>
            <person name="Bakkeren G."/>
            <person name="Khalil H.B."/>
            <person name="Panwar V."/>
            <person name="Joly D."/>
            <person name="Linning R."/>
            <person name="Sakthikumar S."/>
            <person name="Song X."/>
            <person name="Adiconis X."/>
            <person name="Fan L."/>
            <person name="Goldberg J.M."/>
            <person name="Levin J.Z."/>
            <person name="Young S."/>
            <person name="Zeng Q."/>
            <person name="Anikster Y."/>
            <person name="Bruce M."/>
            <person name="Wang M."/>
            <person name="Yin C."/>
            <person name="McCallum B."/>
            <person name="Szabo L.J."/>
            <person name="Hulbert S."/>
            <person name="Chen X."/>
            <person name="Fellers J.P."/>
        </authorList>
    </citation>
    <scope>NUCLEOTIDE SEQUENCE</scope>
    <source>
        <strain evidence="19">isolate 1-1 / race 1 (BBBD)</strain>
        <strain evidence="20">Isolate 1-1 / race 1 (BBBD)</strain>
    </source>
</reference>
<evidence type="ECO:0000256" key="7">
    <source>
        <dbReference type="ARBA" id="ARBA00022723"/>
    </source>
</evidence>
<evidence type="ECO:0000256" key="1">
    <source>
        <dbReference type="ARBA" id="ARBA00001910"/>
    </source>
</evidence>
<evidence type="ECO:0000256" key="12">
    <source>
        <dbReference type="ARBA" id="ARBA00023026"/>
    </source>
</evidence>
<evidence type="ECO:0000259" key="17">
    <source>
        <dbReference type="PROSITE" id="PS51695"/>
    </source>
</evidence>
<dbReference type="InterPro" id="IPR050819">
    <property type="entry name" value="Tripeptidyl-peptidase_I"/>
</dbReference>
<dbReference type="EnsemblFungi" id="PTTG_06713-t43_1">
    <property type="protein sequence ID" value="PTTG_06713-t43_1-p1"/>
    <property type="gene ID" value="PTTG_06713"/>
</dbReference>
<dbReference type="GO" id="GO:0006508">
    <property type="term" value="P:proteolysis"/>
    <property type="evidence" value="ECO:0007669"/>
    <property type="project" value="UniProtKB-KW"/>
</dbReference>
<keyword evidence="8 16" id="KW-0732">Signal</keyword>
<evidence type="ECO:0000256" key="16">
    <source>
        <dbReference type="SAM" id="SignalP"/>
    </source>
</evidence>
<feature type="active site" description="Charge relay system" evidence="15">
    <location>
        <position position="307"/>
    </location>
</feature>
<dbReference type="FunFam" id="3.40.50.200:FF:000015">
    <property type="entry name" value="Tripeptidyl peptidase A"/>
    <property type="match status" value="1"/>
</dbReference>
<dbReference type="PANTHER" id="PTHR14218">
    <property type="entry name" value="PROTEASE S8 TRIPEPTIDYL PEPTIDASE I CLN2"/>
    <property type="match status" value="1"/>
</dbReference>
<gene>
    <name evidence="18" type="ORF">PTTG_06713</name>
</gene>
<feature type="domain" description="Peptidase S53" evidence="17">
    <location>
        <begin position="221"/>
        <end position="608"/>
    </location>
</feature>